<comment type="caution">
    <text evidence="1">The sequence shown here is derived from an EMBL/GenBank/DDBJ whole genome shotgun (WGS) entry which is preliminary data.</text>
</comment>
<proteinExistence type="predicted"/>
<keyword evidence="2" id="KW-1185">Reference proteome</keyword>
<protein>
    <submittedName>
        <fullName evidence="1">Unnamed protein product</fullName>
    </submittedName>
</protein>
<evidence type="ECO:0000313" key="1">
    <source>
        <dbReference type="EMBL" id="GMF01053.1"/>
    </source>
</evidence>
<dbReference type="EMBL" id="BSXS01011682">
    <property type="protein sequence ID" value="GMF01053.1"/>
    <property type="molecule type" value="Genomic_DNA"/>
</dbReference>
<reference evidence="1" key="1">
    <citation type="submission" date="2023-04" db="EMBL/GenBank/DDBJ databases">
        <title>Ambrosiozyma monospora NBRC 10751.</title>
        <authorList>
            <person name="Ichikawa N."/>
            <person name="Sato H."/>
            <person name="Tonouchi N."/>
        </authorList>
    </citation>
    <scope>NUCLEOTIDE SEQUENCE</scope>
    <source>
        <strain evidence="1">NBRC 10751</strain>
    </source>
</reference>
<organism evidence="1 2">
    <name type="scientific">Ambrosiozyma monospora</name>
    <name type="common">Yeast</name>
    <name type="synonym">Endomycopsis monosporus</name>
    <dbReference type="NCBI Taxonomy" id="43982"/>
    <lineage>
        <taxon>Eukaryota</taxon>
        <taxon>Fungi</taxon>
        <taxon>Dikarya</taxon>
        <taxon>Ascomycota</taxon>
        <taxon>Saccharomycotina</taxon>
        <taxon>Pichiomycetes</taxon>
        <taxon>Pichiales</taxon>
        <taxon>Pichiaceae</taxon>
        <taxon>Ambrosiozyma</taxon>
    </lineage>
</organism>
<sequence>MGYQNVDHAKDGSEVLEKFQTTKKYDLVLMDLQMPKMDGFETTIELKKLYGENVDIVAMSANVYMEERERCHRIGMSGFISKPVVPENVKLELIRAYEDKQKQLSQN</sequence>
<accession>A0ACB5U4A6</accession>
<dbReference type="Proteomes" id="UP001165064">
    <property type="component" value="Unassembled WGS sequence"/>
</dbReference>
<evidence type="ECO:0000313" key="2">
    <source>
        <dbReference type="Proteomes" id="UP001165064"/>
    </source>
</evidence>
<gene>
    <name evidence="1" type="ORF">Amon02_001115500</name>
</gene>
<name>A0ACB5U4A6_AMBMO</name>